<evidence type="ECO:0000259" key="2">
    <source>
        <dbReference type="Pfam" id="PF01051"/>
    </source>
</evidence>
<protein>
    <submittedName>
        <fullName evidence="3">Initiator Replication protein</fullName>
    </submittedName>
</protein>
<accession>A0A1I5B8D1</accession>
<dbReference type="Proteomes" id="UP000242222">
    <property type="component" value="Unassembled WGS sequence"/>
</dbReference>
<gene>
    <name evidence="3" type="ORF">SAMN05216516_11517</name>
</gene>
<sequence>MSDTTVYEIVWVLFLRPIQKMTTLTPLKKALNISQSNELTEAAYHLPLQAKRVLWLCLIQCYFNKNEPDDVSPLFSITVADYQKYFKVGVDTASTDMKKGVRALASNNVTFYPREGEYEEVTRPWLAEAGMKRGRGKWQVEFNYKVLPYLLGLTSQFTTYSLVDCGKLRSVKVIRLYESLCQFRQSGLWVTTAEWLSERFMLPASQRTNMAEMKRTFLTPALKNINESTPLKVGMRQDESGKLIFTIVDRNA</sequence>
<dbReference type="STRING" id="1367852.SAMN05216516_11517"/>
<proteinExistence type="inferred from homology"/>
<dbReference type="GO" id="GO:0006270">
    <property type="term" value="P:DNA replication initiation"/>
    <property type="evidence" value="ECO:0007669"/>
    <property type="project" value="InterPro"/>
</dbReference>
<dbReference type="SUPFAM" id="SSF46785">
    <property type="entry name" value="Winged helix' DNA-binding domain"/>
    <property type="match status" value="2"/>
</dbReference>
<dbReference type="InterPro" id="IPR000525">
    <property type="entry name" value="Initiator_Rep_WH1"/>
</dbReference>
<dbReference type="Pfam" id="PF01051">
    <property type="entry name" value="Rep3_N"/>
    <property type="match status" value="1"/>
</dbReference>
<keyword evidence="4" id="KW-1185">Reference proteome</keyword>
<dbReference type="InterPro" id="IPR036388">
    <property type="entry name" value="WH-like_DNA-bd_sf"/>
</dbReference>
<name>A0A1I5B8D1_9GAMM</name>
<comment type="similarity">
    <text evidence="1">Belongs to the initiator RepB protein family.</text>
</comment>
<dbReference type="Pfam" id="PF21205">
    <property type="entry name" value="Rep3_C"/>
    <property type="match status" value="1"/>
</dbReference>
<evidence type="ECO:0000256" key="1">
    <source>
        <dbReference type="ARBA" id="ARBA00038283"/>
    </source>
</evidence>
<dbReference type="GO" id="GO:0003887">
    <property type="term" value="F:DNA-directed DNA polymerase activity"/>
    <property type="evidence" value="ECO:0007669"/>
    <property type="project" value="InterPro"/>
</dbReference>
<evidence type="ECO:0000313" key="3">
    <source>
        <dbReference type="EMBL" id="SFN70946.1"/>
    </source>
</evidence>
<reference evidence="4" key="1">
    <citation type="submission" date="2016-10" db="EMBL/GenBank/DDBJ databases">
        <authorList>
            <person name="Varghese N."/>
            <person name="Submissions S."/>
        </authorList>
    </citation>
    <scope>NUCLEOTIDE SEQUENCE [LARGE SCALE GENOMIC DNA]</scope>
    <source>
        <strain evidence="4">N6PO6</strain>
    </source>
</reference>
<evidence type="ECO:0000313" key="4">
    <source>
        <dbReference type="Proteomes" id="UP000242222"/>
    </source>
</evidence>
<organism evidence="3 4">
    <name type="scientific">Izhakiella capsodis</name>
    <dbReference type="NCBI Taxonomy" id="1367852"/>
    <lineage>
        <taxon>Bacteria</taxon>
        <taxon>Pseudomonadati</taxon>
        <taxon>Pseudomonadota</taxon>
        <taxon>Gammaproteobacteria</taxon>
        <taxon>Enterobacterales</taxon>
        <taxon>Erwiniaceae</taxon>
        <taxon>Izhakiella</taxon>
    </lineage>
</organism>
<dbReference type="AlphaFoldDB" id="A0A1I5B8D1"/>
<dbReference type="Gene3D" id="1.10.10.10">
    <property type="entry name" value="Winged helix-like DNA-binding domain superfamily/Winged helix DNA-binding domain"/>
    <property type="match status" value="2"/>
</dbReference>
<dbReference type="EMBL" id="FOVC01000015">
    <property type="protein sequence ID" value="SFN70946.1"/>
    <property type="molecule type" value="Genomic_DNA"/>
</dbReference>
<dbReference type="InterPro" id="IPR036390">
    <property type="entry name" value="WH_DNA-bd_sf"/>
</dbReference>
<feature type="domain" description="Initiator Rep protein WH1" evidence="2">
    <location>
        <begin position="33"/>
        <end position="181"/>
    </location>
</feature>